<dbReference type="EMBL" id="JARKHS020017416">
    <property type="protein sequence ID" value="KAK8772990.1"/>
    <property type="molecule type" value="Genomic_DNA"/>
</dbReference>
<organism evidence="2 3">
    <name type="scientific">Amblyomma americanum</name>
    <name type="common">Lone star tick</name>
    <dbReference type="NCBI Taxonomy" id="6943"/>
    <lineage>
        <taxon>Eukaryota</taxon>
        <taxon>Metazoa</taxon>
        <taxon>Ecdysozoa</taxon>
        <taxon>Arthropoda</taxon>
        <taxon>Chelicerata</taxon>
        <taxon>Arachnida</taxon>
        <taxon>Acari</taxon>
        <taxon>Parasitiformes</taxon>
        <taxon>Ixodida</taxon>
        <taxon>Ixodoidea</taxon>
        <taxon>Ixodidae</taxon>
        <taxon>Amblyomminae</taxon>
        <taxon>Amblyomma</taxon>
    </lineage>
</organism>
<gene>
    <name evidence="2" type="ORF">V5799_012480</name>
</gene>
<dbReference type="Proteomes" id="UP001321473">
    <property type="component" value="Unassembled WGS sequence"/>
</dbReference>
<keyword evidence="3" id="KW-1185">Reference proteome</keyword>
<sequence length="107" mass="11868">MFKIYAMPTATRPKSKRVVNADTVQALVLIVPCKFYCHHLRKVKNGQPLYTPYDHGAHRDHHCVFAHGPRPERSAVIGSRFPAASVSDDTSVATVKRTSSSLVPRGQ</sequence>
<proteinExistence type="predicted"/>
<protein>
    <submittedName>
        <fullName evidence="2">Uncharacterized protein</fullName>
    </submittedName>
</protein>
<comment type="caution">
    <text evidence="2">The sequence shown here is derived from an EMBL/GenBank/DDBJ whole genome shotgun (WGS) entry which is preliminary data.</text>
</comment>
<name>A0AAQ4EEA3_AMBAM</name>
<accession>A0AAQ4EEA3</accession>
<evidence type="ECO:0000313" key="3">
    <source>
        <dbReference type="Proteomes" id="UP001321473"/>
    </source>
</evidence>
<feature type="region of interest" description="Disordered" evidence="1">
    <location>
        <begin position="88"/>
        <end position="107"/>
    </location>
</feature>
<reference evidence="2 3" key="1">
    <citation type="journal article" date="2023" name="Arcadia Sci">
        <title>De novo assembly of a long-read Amblyomma americanum tick genome.</title>
        <authorList>
            <person name="Chou S."/>
            <person name="Poskanzer K.E."/>
            <person name="Rollins M."/>
            <person name="Thuy-Boun P.S."/>
        </authorList>
    </citation>
    <scope>NUCLEOTIDE SEQUENCE [LARGE SCALE GENOMIC DNA]</scope>
    <source>
        <strain evidence="2">F_SG_1</strain>
        <tissue evidence="2">Salivary glands</tissue>
    </source>
</reference>
<dbReference type="AlphaFoldDB" id="A0AAQ4EEA3"/>
<evidence type="ECO:0000256" key="1">
    <source>
        <dbReference type="SAM" id="MobiDB-lite"/>
    </source>
</evidence>
<evidence type="ECO:0000313" key="2">
    <source>
        <dbReference type="EMBL" id="KAK8772990.1"/>
    </source>
</evidence>